<organism evidence="3 4">
    <name type="scientific">Gossypium raimondii</name>
    <name type="common">Peruvian cotton</name>
    <name type="synonym">Gossypium klotzschianum subsp. raimondii</name>
    <dbReference type="NCBI Taxonomy" id="29730"/>
    <lineage>
        <taxon>Eukaryota</taxon>
        <taxon>Viridiplantae</taxon>
        <taxon>Streptophyta</taxon>
        <taxon>Embryophyta</taxon>
        <taxon>Tracheophyta</taxon>
        <taxon>Spermatophyta</taxon>
        <taxon>Magnoliopsida</taxon>
        <taxon>eudicotyledons</taxon>
        <taxon>Gunneridae</taxon>
        <taxon>Pentapetalae</taxon>
        <taxon>rosids</taxon>
        <taxon>malvids</taxon>
        <taxon>Malvales</taxon>
        <taxon>Malvaceae</taxon>
        <taxon>Malvoideae</taxon>
        <taxon>Gossypium</taxon>
    </lineage>
</organism>
<evidence type="ECO:0000313" key="4">
    <source>
        <dbReference type="Proteomes" id="UP000593578"/>
    </source>
</evidence>
<feature type="non-terminal residue" evidence="3">
    <location>
        <position position="1"/>
    </location>
</feature>
<evidence type="ECO:0000256" key="2">
    <source>
        <dbReference type="SAM" id="SignalP"/>
    </source>
</evidence>
<dbReference type="EMBL" id="JABEZZ010000012">
    <property type="protein sequence ID" value="MBA0601782.1"/>
    <property type="molecule type" value="Genomic_DNA"/>
</dbReference>
<reference evidence="3 4" key="1">
    <citation type="journal article" date="2019" name="Genome Biol. Evol.">
        <title>Insights into the evolution of the New World diploid cottons (Gossypium, subgenus Houzingenia) based on genome sequencing.</title>
        <authorList>
            <person name="Grover C.E."/>
            <person name="Arick M.A. 2nd"/>
            <person name="Thrash A."/>
            <person name="Conover J.L."/>
            <person name="Sanders W.S."/>
            <person name="Peterson D.G."/>
            <person name="Frelichowski J.E."/>
            <person name="Scheffler J.A."/>
            <person name="Scheffler B.E."/>
            <person name="Wendel J.F."/>
        </authorList>
    </citation>
    <scope>NUCLEOTIDE SEQUENCE [LARGE SCALE GENOMIC DNA]</scope>
    <source>
        <strain evidence="3">8</strain>
        <tissue evidence="3">Leaf</tissue>
    </source>
</reference>
<gene>
    <name evidence="3" type="ORF">Gorai_004950</name>
</gene>
<protein>
    <submittedName>
        <fullName evidence="3">Uncharacterized protein</fullName>
    </submittedName>
</protein>
<evidence type="ECO:0000256" key="1">
    <source>
        <dbReference type="SAM" id="MobiDB-lite"/>
    </source>
</evidence>
<dbReference type="AlphaFoldDB" id="A0A7J8QKZ5"/>
<comment type="caution">
    <text evidence="3">The sequence shown here is derived from an EMBL/GenBank/DDBJ whole genome shotgun (WGS) entry which is preliminary data.</text>
</comment>
<dbReference type="Proteomes" id="UP000593578">
    <property type="component" value="Unassembled WGS sequence"/>
</dbReference>
<accession>A0A7J8QKZ5</accession>
<feature type="chain" id="PRO_5029770634" evidence="2">
    <location>
        <begin position="21"/>
        <end position="50"/>
    </location>
</feature>
<evidence type="ECO:0000313" key="3">
    <source>
        <dbReference type="EMBL" id="MBA0601782.1"/>
    </source>
</evidence>
<feature type="non-terminal residue" evidence="3">
    <location>
        <position position="50"/>
    </location>
</feature>
<feature type="signal peptide" evidence="2">
    <location>
        <begin position="1"/>
        <end position="20"/>
    </location>
</feature>
<name>A0A7J8QKZ5_GOSRA</name>
<sequence>KFRGHHIASILSAGILPTLLLRLPGEGSQGRGHLFGDKRRSKQRVSFRLY</sequence>
<feature type="region of interest" description="Disordered" evidence="1">
    <location>
        <begin position="27"/>
        <end position="50"/>
    </location>
</feature>
<proteinExistence type="predicted"/>
<keyword evidence="2" id="KW-0732">Signal</keyword>
<feature type="compositionally biased region" description="Basic residues" evidence="1">
    <location>
        <begin position="39"/>
        <end position="50"/>
    </location>
</feature>